<reference evidence="1" key="1">
    <citation type="submission" date="2023-10" db="EMBL/GenBank/DDBJ databases">
        <title>Chromosome-level genome of the transformable northern wattle, Acacia crassicarpa.</title>
        <authorList>
            <person name="Massaro I."/>
            <person name="Sinha N.R."/>
            <person name="Poethig S."/>
            <person name="Leichty A.R."/>
        </authorList>
    </citation>
    <scope>NUCLEOTIDE SEQUENCE</scope>
    <source>
        <strain evidence="1">Acra3RX</strain>
        <tissue evidence="1">Leaf</tissue>
    </source>
</reference>
<gene>
    <name evidence="1" type="ORF">QN277_011889</name>
</gene>
<comment type="caution">
    <text evidence="1">The sequence shown here is derived from an EMBL/GenBank/DDBJ whole genome shotgun (WGS) entry which is preliminary data.</text>
</comment>
<proteinExistence type="predicted"/>
<dbReference type="PROSITE" id="PS51257">
    <property type="entry name" value="PROKAR_LIPOPROTEIN"/>
    <property type="match status" value="1"/>
</dbReference>
<dbReference type="AlphaFoldDB" id="A0AAE1MZI7"/>
<dbReference type="EMBL" id="JAWXYG010000002">
    <property type="protein sequence ID" value="KAK4280243.1"/>
    <property type="molecule type" value="Genomic_DNA"/>
</dbReference>
<accession>A0AAE1MZI7</accession>
<organism evidence="1 2">
    <name type="scientific">Acacia crassicarpa</name>
    <name type="common">northern wattle</name>
    <dbReference type="NCBI Taxonomy" id="499986"/>
    <lineage>
        <taxon>Eukaryota</taxon>
        <taxon>Viridiplantae</taxon>
        <taxon>Streptophyta</taxon>
        <taxon>Embryophyta</taxon>
        <taxon>Tracheophyta</taxon>
        <taxon>Spermatophyta</taxon>
        <taxon>Magnoliopsida</taxon>
        <taxon>eudicotyledons</taxon>
        <taxon>Gunneridae</taxon>
        <taxon>Pentapetalae</taxon>
        <taxon>rosids</taxon>
        <taxon>fabids</taxon>
        <taxon>Fabales</taxon>
        <taxon>Fabaceae</taxon>
        <taxon>Caesalpinioideae</taxon>
        <taxon>mimosoid clade</taxon>
        <taxon>Acacieae</taxon>
        <taxon>Acacia</taxon>
    </lineage>
</organism>
<evidence type="ECO:0000313" key="1">
    <source>
        <dbReference type="EMBL" id="KAK4280243.1"/>
    </source>
</evidence>
<protein>
    <submittedName>
        <fullName evidence="1">Uncharacterized protein</fullName>
    </submittedName>
</protein>
<dbReference type="Proteomes" id="UP001293593">
    <property type="component" value="Unassembled WGS sequence"/>
</dbReference>
<sequence length="70" mass="7726">MNGFRTEVPISILIIASWSGCRMLFGRVAVPGSQVYLEGERKGSASRLDVVWKTRGGVKRFNKVSGIKDI</sequence>
<name>A0AAE1MZI7_9FABA</name>
<evidence type="ECO:0000313" key="2">
    <source>
        <dbReference type="Proteomes" id="UP001293593"/>
    </source>
</evidence>
<keyword evidence="2" id="KW-1185">Reference proteome</keyword>